<dbReference type="Proteomes" id="UP000078407">
    <property type="component" value="Unassembled WGS sequence"/>
</dbReference>
<keyword evidence="8" id="KW-1185">Reference proteome</keyword>
<evidence type="ECO:0000256" key="4">
    <source>
        <dbReference type="ARBA" id="ARBA00023136"/>
    </source>
</evidence>
<dbReference type="PROSITE" id="PS51257">
    <property type="entry name" value="PROKAR_LIPOPROTEIN"/>
    <property type="match status" value="1"/>
</dbReference>
<protein>
    <recommendedName>
        <fullName evidence="9">Entericidin A</fullName>
    </recommendedName>
</protein>
<evidence type="ECO:0000313" key="7">
    <source>
        <dbReference type="EMBL" id="OAT32593.1"/>
    </source>
</evidence>
<evidence type="ECO:0000256" key="5">
    <source>
        <dbReference type="ARBA" id="ARBA00023139"/>
    </source>
</evidence>
<keyword evidence="2" id="KW-1003">Cell membrane</keyword>
<reference evidence="7 8" key="1">
    <citation type="submission" date="2016-04" db="EMBL/GenBank/DDBJ databases">
        <title>ATOL: Assembling a taxonomically balanced genome-scale reconstruction of the evolutionary history of the Enterobacteriaceae.</title>
        <authorList>
            <person name="Plunkett G.III."/>
            <person name="Neeno-Eckwall E.C."/>
            <person name="Glasner J.D."/>
            <person name="Perna N.T."/>
        </authorList>
    </citation>
    <scope>NUCLEOTIDE SEQUENCE [LARGE SCALE GENOMIC DNA]</scope>
    <source>
        <strain evidence="7 8">ATCC 51602</strain>
    </source>
</reference>
<evidence type="ECO:0000256" key="3">
    <source>
        <dbReference type="ARBA" id="ARBA00022729"/>
    </source>
</evidence>
<organism evidence="7 8">
    <name type="scientific">Buttiauxella ferragutiae ATCC 51602</name>
    <dbReference type="NCBI Taxonomy" id="1354252"/>
    <lineage>
        <taxon>Bacteria</taxon>
        <taxon>Pseudomonadati</taxon>
        <taxon>Pseudomonadota</taxon>
        <taxon>Gammaproteobacteria</taxon>
        <taxon>Enterobacterales</taxon>
        <taxon>Enterobacteriaceae</taxon>
        <taxon>Buttiauxella</taxon>
    </lineage>
</organism>
<keyword evidence="5" id="KW-0564">Palmitate</keyword>
<evidence type="ECO:0000256" key="2">
    <source>
        <dbReference type="ARBA" id="ARBA00022475"/>
    </source>
</evidence>
<evidence type="ECO:0008006" key="9">
    <source>
        <dbReference type="Google" id="ProtNLM"/>
    </source>
</evidence>
<dbReference type="Pfam" id="PF08085">
    <property type="entry name" value="Entericidin"/>
    <property type="match status" value="1"/>
</dbReference>
<comment type="similarity">
    <text evidence="1">Belongs to the EcnA/EcnB lipoprotein family.</text>
</comment>
<evidence type="ECO:0000256" key="1">
    <source>
        <dbReference type="ARBA" id="ARBA00010296"/>
    </source>
</evidence>
<name>A0ABX2WDH1_9ENTR</name>
<comment type="caution">
    <text evidence="7">The sequence shown here is derived from an EMBL/GenBank/DDBJ whole genome shotgun (WGS) entry which is preliminary data.</text>
</comment>
<keyword evidence="4" id="KW-0472">Membrane</keyword>
<proteinExistence type="inferred from homology"/>
<sequence>MLHRCLQKAGKMNRLIKHLLFITLLASFLAGCNTTRGFGEDLKHLGGSIERAANK</sequence>
<gene>
    <name evidence="7" type="ORF">M976_00486</name>
</gene>
<evidence type="ECO:0000313" key="8">
    <source>
        <dbReference type="Proteomes" id="UP000078407"/>
    </source>
</evidence>
<dbReference type="EMBL" id="LXEQ01000005">
    <property type="protein sequence ID" value="OAT32593.1"/>
    <property type="molecule type" value="Genomic_DNA"/>
</dbReference>
<evidence type="ECO:0000256" key="6">
    <source>
        <dbReference type="ARBA" id="ARBA00023288"/>
    </source>
</evidence>
<keyword evidence="3" id="KW-0732">Signal</keyword>
<accession>A0ABX2WDH1</accession>
<keyword evidence="6" id="KW-0449">Lipoprotein</keyword>
<dbReference type="InterPro" id="IPR012556">
    <property type="entry name" value="Entericidin"/>
</dbReference>